<protein>
    <submittedName>
        <fullName evidence="2">cDNA FLJ41046 fis, clone NT2RP7009030</fullName>
    </submittedName>
</protein>
<evidence type="ECO:0000256" key="1">
    <source>
        <dbReference type="SAM" id="SignalP"/>
    </source>
</evidence>
<feature type="signal peptide" evidence="1">
    <location>
        <begin position="1"/>
        <end position="21"/>
    </location>
</feature>
<organism evidence="2">
    <name type="scientific">Homo sapiens</name>
    <name type="common">Human</name>
    <dbReference type="NCBI Taxonomy" id="9606"/>
    <lineage>
        <taxon>Eukaryota</taxon>
        <taxon>Metazoa</taxon>
        <taxon>Chordata</taxon>
        <taxon>Craniata</taxon>
        <taxon>Vertebrata</taxon>
        <taxon>Euteleostomi</taxon>
        <taxon>Mammalia</taxon>
        <taxon>Eutheria</taxon>
        <taxon>Euarchontoglires</taxon>
        <taxon>Primates</taxon>
        <taxon>Haplorrhini</taxon>
        <taxon>Catarrhini</taxon>
        <taxon>Hominidae</taxon>
        <taxon>Homo</taxon>
    </lineage>
</organism>
<feature type="chain" id="PRO_5004282934" evidence="1">
    <location>
        <begin position="22"/>
        <end position="155"/>
    </location>
</feature>
<reference evidence="2" key="1">
    <citation type="submission" date="2003-07" db="EMBL/GenBank/DDBJ databases">
        <title>NEDO human cDNA sequencing project.</title>
        <authorList>
            <person name="Ninomiya K."/>
            <person name="Wagatsuma M."/>
            <person name="Kanda K."/>
            <person name="Kondo H."/>
            <person name="Yokoi T."/>
            <person name="Kodaira H."/>
            <person name="Furuya T."/>
            <person name="Takahashi M."/>
            <person name="Kikkawa E."/>
            <person name="Omura Y."/>
            <person name="Abe K."/>
            <person name="Kamihara K."/>
            <person name="Katsuta N."/>
            <person name="Sato K."/>
            <person name="Tanikawa M."/>
            <person name="Yamazaki M."/>
            <person name="Sugiyama T."/>
            <person name="Irie R."/>
            <person name="Otsuki T."/>
            <person name="Sato H."/>
            <person name="Wakamatsu A."/>
            <person name="Ishii S."/>
            <person name="Yamamoto J."/>
            <person name="Isono Y."/>
            <person name="Kawai-Hio Y."/>
            <person name="Saito K."/>
            <person name="Nishikawa T."/>
            <person name="Kimura K."/>
            <person name="Yamashita H."/>
            <person name="Matsuo K."/>
            <person name="Nakamura Y."/>
            <person name="Sekine M."/>
            <person name="Kikuchi H."/>
            <person name="Murakawa K."/>
            <person name="Kanehori K."/>
            <person name="Takahashi-Fujii A."/>
            <person name="Oshima A."/>
            <person name="Sugiyama A."/>
            <person name="Kawakami B."/>
            <person name="Suzuki Y."/>
            <person name="Sugano S."/>
            <person name="Nagahari K."/>
            <person name="Masuho Y."/>
            <person name="Nagai K."/>
            <person name="Isogai T."/>
        </authorList>
    </citation>
    <scope>NUCLEOTIDE SEQUENCE</scope>
</reference>
<accession>Q6ZWI0</accession>
<dbReference type="KEGG" id="hsa:128966742"/>
<dbReference type="RefSeq" id="XP_054200755.1">
    <property type="nucleotide sequence ID" value="XM_054344780.1"/>
</dbReference>
<keyword evidence="1" id="KW-0732">Signal</keyword>
<dbReference type="EMBL" id="AK123041">
    <property type="protein sequence ID" value="BAC85522.1"/>
    <property type="molecule type" value="mRNA"/>
</dbReference>
<dbReference type="AlphaFoldDB" id="Q6ZWI0"/>
<sequence>MIFKFPSSFLVLWSLLRCGRKQFVSCAEQFRSPGSLSPGPKPPRRESFSGPWEQVLKGFLLKRGRQPAVRVRIVVVPEPYGQSFERIGLGRFSGQKRLISILGALSHKGYLIERKNGVCGSFAPISKWVDSGCKGIFSHFSQQRKAFSAKILKGE</sequence>
<proteinExistence type="evidence at transcript level"/>
<evidence type="ECO:0000313" key="2">
    <source>
        <dbReference type="EMBL" id="BAC85522.1"/>
    </source>
</evidence>
<dbReference type="GeneID" id="128966742"/>
<name>Q6ZWI0_HUMAN</name>